<dbReference type="InterPro" id="IPR028082">
    <property type="entry name" value="Peripla_BP_I"/>
</dbReference>
<dbReference type="GO" id="GO:0000976">
    <property type="term" value="F:transcription cis-regulatory region binding"/>
    <property type="evidence" value="ECO:0007669"/>
    <property type="project" value="TreeGrafter"/>
</dbReference>
<dbReference type="GeneID" id="65918149"/>
<dbReference type="AlphaFoldDB" id="A0A0R1FC85"/>
<dbReference type="Pfam" id="PF00356">
    <property type="entry name" value="LacI"/>
    <property type="match status" value="1"/>
</dbReference>
<dbReference type="RefSeq" id="WP_010009203.1">
    <property type="nucleotide sequence ID" value="NZ_AZCN01000001.1"/>
</dbReference>
<dbReference type="PANTHER" id="PTHR30146:SF149">
    <property type="entry name" value="HTH-TYPE TRANSCRIPTIONAL REGULATOR EBGR"/>
    <property type="match status" value="1"/>
</dbReference>
<evidence type="ECO:0000256" key="1">
    <source>
        <dbReference type="ARBA" id="ARBA00023015"/>
    </source>
</evidence>
<sequence>MATTLKDIAHAAGVSLTTVSRVLNYDQSLSVGAATRKRIFAVAEELNYTKIRHPKAPSTTKMRKIAIVQWYSEAHEQDDLYYMAIRLGIEQRSQQHQLAVTRIFQNNIDQLTEEIDGVIAVGKFSAAQVNELATLTDNLVFVDDDQFAAGFDSVLTDFDQSVRQVVDFFWQQSQSDIGLIYGIETTTDGQRKIADPRYQAFSAAMTAHHAYQSELCFASDFTNQGGYQTMKQAIADLGAQLPHAFFVANDPMATGALKALQEAKIAVPARVSLFSFNDTALAKYVYPKLSSVHVATRLMGTTAVDLLLQRAQRPRVPQRVELGTELVFRASTQTA</sequence>
<evidence type="ECO:0000259" key="4">
    <source>
        <dbReference type="PROSITE" id="PS50932"/>
    </source>
</evidence>
<dbReference type="PROSITE" id="PS50932">
    <property type="entry name" value="HTH_LACI_2"/>
    <property type="match status" value="1"/>
</dbReference>
<dbReference type="InterPro" id="IPR000843">
    <property type="entry name" value="HTH_LacI"/>
</dbReference>
<dbReference type="InterPro" id="IPR046335">
    <property type="entry name" value="LacI/GalR-like_sensor"/>
</dbReference>
<keyword evidence="1" id="KW-0805">Transcription regulation</keyword>
<evidence type="ECO:0000313" key="6">
    <source>
        <dbReference type="Proteomes" id="UP000051181"/>
    </source>
</evidence>
<keyword evidence="2" id="KW-0238">DNA-binding</keyword>
<reference evidence="5 6" key="1">
    <citation type="journal article" date="2015" name="Genome Announc.">
        <title>Expanding the biotechnology potential of lactobacilli through comparative genomics of 213 strains and associated genera.</title>
        <authorList>
            <person name="Sun Z."/>
            <person name="Harris H.M."/>
            <person name="McCann A."/>
            <person name="Guo C."/>
            <person name="Argimon S."/>
            <person name="Zhang W."/>
            <person name="Yang X."/>
            <person name="Jeffery I.B."/>
            <person name="Cooney J.C."/>
            <person name="Kagawa T.F."/>
            <person name="Liu W."/>
            <person name="Song Y."/>
            <person name="Salvetti E."/>
            <person name="Wrobel A."/>
            <person name="Rasinkangas P."/>
            <person name="Parkhill J."/>
            <person name="Rea M.C."/>
            <person name="O'Sullivan O."/>
            <person name="Ritari J."/>
            <person name="Douillard F.P."/>
            <person name="Paul Ross R."/>
            <person name="Yang R."/>
            <person name="Briner A.E."/>
            <person name="Felis G.E."/>
            <person name="de Vos W.M."/>
            <person name="Barrangou R."/>
            <person name="Klaenhammer T.R."/>
            <person name="Caufield P.W."/>
            <person name="Cui Y."/>
            <person name="Zhang H."/>
            <person name="O'Toole P.W."/>
        </authorList>
    </citation>
    <scope>NUCLEOTIDE SEQUENCE [LARGE SCALE GENOMIC DNA]</scope>
    <source>
        <strain evidence="5 6">DSM 20001</strain>
    </source>
</reference>
<dbReference type="SUPFAM" id="SSF53822">
    <property type="entry name" value="Periplasmic binding protein-like I"/>
    <property type="match status" value="1"/>
</dbReference>
<evidence type="ECO:0000256" key="2">
    <source>
        <dbReference type="ARBA" id="ARBA00023125"/>
    </source>
</evidence>
<comment type="caution">
    <text evidence="5">The sequence shown here is derived from an EMBL/GenBank/DDBJ whole genome shotgun (WGS) entry which is preliminary data.</text>
</comment>
<dbReference type="PATRIC" id="fig|913848.6.peg.13"/>
<dbReference type="PRINTS" id="PR00036">
    <property type="entry name" value="HTHLACI"/>
</dbReference>
<dbReference type="PROSITE" id="PS00356">
    <property type="entry name" value="HTH_LACI_1"/>
    <property type="match status" value="1"/>
</dbReference>
<dbReference type="InterPro" id="IPR010982">
    <property type="entry name" value="Lambda_DNA-bd_dom_sf"/>
</dbReference>
<dbReference type="PANTHER" id="PTHR30146">
    <property type="entry name" value="LACI-RELATED TRANSCRIPTIONAL REPRESSOR"/>
    <property type="match status" value="1"/>
</dbReference>
<dbReference type="eggNOG" id="COG1609">
    <property type="taxonomic scope" value="Bacteria"/>
</dbReference>
<dbReference type="Proteomes" id="UP000051181">
    <property type="component" value="Unassembled WGS sequence"/>
</dbReference>
<dbReference type="SUPFAM" id="SSF47413">
    <property type="entry name" value="lambda repressor-like DNA-binding domains"/>
    <property type="match status" value="1"/>
</dbReference>
<evidence type="ECO:0000256" key="3">
    <source>
        <dbReference type="ARBA" id="ARBA00023163"/>
    </source>
</evidence>
<evidence type="ECO:0000313" key="5">
    <source>
        <dbReference type="EMBL" id="KRK19273.1"/>
    </source>
</evidence>
<gene>
    <name evidence="5" type="ORF">FD22_GL000013</name>
</gene>
<accession>A0A0R1FC85</accession>
<dbReference type="EMBL" id="AZCN01000001">
    <property type="protein sequence ID" value="KRK19273.1"/>
    <property type="molecule type" value="Genomic_DNA"/>
</dbReference>
<protein>
    <submittedName>
        <fullName evidence="5">LacI family transcription regulator</fullName>
    </submittedName>
</protein>
<dbReference type="Gene3D" id="3.40.50.2300">
    <property type="match status" value="2"/>
</dbReference>
<dbReference type="SMART" id="SM00354">
    <property type="entry name" value="HTH_LACI"/>
    <property type="match status" value="1"/>
</dbReference>
<dbReference type="GO" id="GO:0003700">
    <property type="term" value="F:DNA-binding transcription factor activity"/>
    <property type="evidence" value="ECO:0007669"/>
    <property type="project" value="TreeGrafter"/>
</dbReference>
<dbReference type="CDD" id="cd01544">
    <property type="entry name" value="PBP1_GalR"/>
    <property type="match status" value="1"/>
</dbReference>
<dbReference type="Gene3D" id="1.10.260.40">
    <property type="entry name" value="lambda repressor-like DNA-binding domains"/>
    <property type="match status" value="1"/>
</dbReference>
<name>A0A0R1FC85_9LACO</name>
<dbReference type="Pfam" id="PF13377">
    <property type="entry name" value="Peripla_BP_3"/>
    <property type="match status" value="1"/>
</dbReference>
<dbReference type="CDD" id="cd01392">
    <property type="entry name" value="HTH_LacI"/>
    <property type="match status" value="1"/>
</dbReference>
<feature type="domain" description="HTH lacI-type" evidence="4">
    <location>
        <begin position="3"/>
        <end position="59"/>
    </location>
</feature>
<organism evidence="5 6">
    <name type="scientific">Loigolactobacillus coryniformis subsp. coryniformis KCTC 3167 = DSM 20001</name>
    <dbReference type="NCBI Taxonomy" id="913848"/>
    <lineage>
        <taxon>Bacteria</taxon>
        <taxon>Bacillati</taxon>
        <taxon>Bacillota</taxon>
        <taxon>Bacilli</taxon>
        <taxon>Lactobacillales</taxon>
        <taxon>Lactobacillaceae</taxon>
        <taxon>Loigolactobacillus</taxon>
    </lineage>
</organism>
<keyword evidence="3" id="KW-0804">Transcription</keyword>
<proteinExistence type="predicted"/>